<dbReference type="FunFam" id="3.30.70.1430:FF:000001">
    <property type="entry name" value="Efflux pump membrane transporter"/>
    <property type="match status" value="1"/>
</dbReference>
<dbReference type="InterPro" id="IPR000515">
    <property type="entry name" value="MetI-like"/>
</dbReference>
<comment type="caution">
    <text evidence="8">The sequence shown here is derived from an EMBL/GenBank/DDBJ whole genome shotgun (WGS) entry which is preliminary data.</text>
</comment>
<feature type="transmembrane region" description="Helical" evidence="5">
    <location>
        <begin position="985"/>
        <end position="1003"/>
    </location>
</feature>
<gene>
    <name evidence="8" type="ORF">ALP16_04113</name>
</gene>
<organism evidence="8 9">
    <name type="scientific">Pseudomonas savastanoi</name>
    <name type="common">Pseudomonas syringae pv. savastanoi</name>
    <dbReference type="NCBI Taxonomy" id="29438"/>
    <lineage>
        <taxon>Bacteria</taxon>
        <taxon>Pseudomonadati</taxon>
        <taxon>Pseudomonadota</taxon>
        <taxon>Gammaproteobacteria</taxon>
        <taxon>Pseudomonadales</taxon>
        <taxon>Pseudomonadaceae</taxon>
        <taxon>Pseudomonas</taxon>
    </lineage>
</organism>
<dbReference type="AlphaFoldDB" id="A0A3M5ZNI0"/>
<evidence type="ECO:0000259" key="6">
    <source>
        <dbReference type="PROSITE" id="PS50156"/>
    </source>
</evidence>
<dbReference type="PANTHER" id="PTHR32063">
    <property type="match status" value="1"/>
</dbReference>
<dbReference type="InterPro" id="IPR000731">
    <property type="entry name" value="SSD"/>
</dbReference>
<evidence type="ECO:0000259" key="7">
    <source>
        <dbReference type="PROSITE" id="PS50928"/>
    </source>
</evidence>
<dbReference type="GO" id="GO:0005886">
    <property type="term" value="C:plasma membrane"/>
    <property type="evidence" value="ECO:0007669"/>
    <property type="project" value="UniProtKB-SubCell"/>
</dbReference>
<feature type="transmembrane region" description="Helical" evidence="5">
    <location>
        <begin position="364"/>
        <end position="385"/>
    </location>
</feature>
<dbReference type="Gene3D" id="3.30.2090.10">
    <property type="entry name" value="Multidrug efflux transporter AcrB TolC docking domain, DN and DC subdomains"/>
    <property type="match status" value="2"/>
</dbReference>
<dbReference type="SUPFAM" id="SSF82714">
    <property type="entry name" value="Multidrug efflux transporter AcrB TolC docking domain, DN and DC subdomains"/>
    <property type="match status" value="2"/>
</dbReference>
<comment type="subcellular location">
    <subcellularLocation>
        <location evidence="1">Cell membrane</location>
        <topology evidence="1">Multi-pass membrane protein</topology>
    </subcellularLocation>
</comment>
<dbReference type="PROSITE" id="PS50928">
    <property type="entry name" value="ABC_TM1"/>
    <property type="match status" value="1"/>
</dbReference>
<feature type="transmembrane region" description="Helical" evidence="5">
    <location>
        <begin position="860"/>
        <end position="877"/>
    </location>
</feature>
<dbReference type="Pfam" id="PF00873">
    <property type="entry name" value="ACR_tran"/>
    <property type="match status" value="1"/>
</dbReference>
<accession>A0A3M5ZNI0</accession>
<name>A0A3M5ZNI0_PSESS</name>
<protein>
    <submittedName>
        <fullName evidence="8">RND efflux transporter</fullName>
    </submittedName>
</protein>
<keyword evidence="3 5" id="KW-1133">Transmembrane helix</keyword>
<evidence type="ECO:0000256" key="4">
    <source>
        <dbReference type="ARBA" id="ARBA00023136"/>
    </source>
</evidence>
<dbReference type="SUPFAM" id="SSF82693">
    <property type="entry name" value="Multidrug efflux transporter AcrB pore domain, PN1, PN2, PC1 and PC2 subdomains"/>
    <property type="match status" value="4"/>
</dbReference>
<feature type="transmembrane region" description="Helical" evidence="5">
    <location>
        <begin position="391"/>
        <end position="414"/>
    </location>
</feature>
<feature type="transmembrane region" description="Helical" evidence="5">
    <location>
        <begin position="340"/>
        <end position="357"/>
    </location>
</feature>
<keyword evidence="4 5" id="KW-0472">Membrane</keyword>
<feature type="domain" description="ABC transmembrane type-1" evidence="7">
    <location>
        <begin position="850"/>
        <end position="1122"/>
    </location>
</feature>
<feature type="transmembrane region" description="Helical" evidence="5">
    <location>
        <begin position="910"/>
        <end position="935"/>
    </location>
</feature>
<dbReference type="PRINTS" id="PR00702">
    <property type="entry name" value="ACRIFLAVINRP"/>
</dbReference>
<evidence type="ECO:0000256" key="5">
    <source>
        <dbReference type="SAM" id="Phobius"/>
    </source>
</evidence>
<dbReference type="InterPro" id="IPR027463">
    <property type="entry name" value="AcrB_DN_DC_subdom"/>
</dbReference>
<evidence type="ECO:0000313" key="8">
    <source>
        <dbReference type="EMBL" id="RMV08687.1"/>
    </source>
</evidence>
<proteinExistence type="predicted"/>
<feature type="transmembrane region" description="Helical" evidence="5">
    <location>
        <begin position="435"/>
        <end position="455"/>
    </location>
</feature>
<evidence type="ECO:0000256" key="1">
    <source>
        <dbReference type="ARBA" id="ARBA00004651"/>
    </source>
</evidence>
<feature type="transmembrane region" description="Helical" evidence="5">
    <location>
        <begin position="956"/>
        <end position="979"/>
    </location>
</feature>
<dbReference type="Gene3D" id="3.30.70.1430">
    <property type="entry name" value="Multidrug efflux transporter AcrB pore domain"/>
    <property type="match status" value="2"/>
</dbReference>
<dbReference type="CDD" id="cd06261">
    <property type="entry name" value="TM_PBP2"/>
    <property type="match status" value="1"/>
</dbReference>
<dbReference type="PROSITE" id="PS50156">
    <property type="entry name" value="SSD"/>
    <property type="match status" value="1"/>
</dbReference>
<dbReference type="Gene3D" id="1.20.1640.10">
    <property type="entry name" value="Multidrug efflux transporter AcrB transmembrane domain"/>
    <property type="match status" value="2"/>
</dbReference>
<keyword evidence="2 5" id="KW-0812">Transmembrane</keyword>
<dbReference type="Gene3D" id="3.30.70.1320">
    <property type="entry name" value="Multidrug efflux transporter AcrB pore domain like"/>
    <property type="match status" value="1"/>
</dbReference>
<dbReference type="SUPFAM" id="SSF82866">
    <property type="entry name" value="Multidrug efflux transporter AcrB transmembrane domain"/>
    <property type="match status" value="2"/>
</dbReference>
<feature type="transmembrane region" description="Helical" evidence="5">
    <location>
        <begin position="528"/>
        <end position="547"/>
    </location>
</feature>
<feature type="domain" description="SSD" evidence="6">
    <location>
        <begin position="373"/>
        <end position="492"/>
    </location>
</feature>
<dbReference type="InterPro" id="IPR035906">
    <property type="entry name" value="MetI-like_sf"/>
</dbReference>
<reference evidence="8 9" key="1">
    <citation type="submission" date="2018-08" db="EMBL/GenBank/DDBJ databases">
        <title>Recombination of ecologically and evolutionarily significant loci maintains genetic cohesion in the Pseudomonas syringae species complex.</title>
        <authorList>
            <person name="Dillon M."/>
            <person name="Thakur S."/>
            <person name="Almeida R.N.D."/>
            <person name="Weir B.S."/>
            <person name="Guttman D.S."/>
        </authorList>
    </citation>
    <scope>NUCLEOTIDE SEQUENCE [LARGE SCALE GENOMIC DNA]</scope>
    <source>
        <strain evidence="8 9">ICMP 11897</strain>
    </source>
</reference>
<dbReference type="SUPFAM" id="SSF161098">
    <property type="entry name" value="MetI-like"/>
    <property type="match status" value="1"/>
</dbReference>
<evidence type="ECO:0000256" key="3">
    <source>
        <dbReference type="ARBA" id="ARBA00022989"/>
    </source>
</evidence>
<dbReference type="GO" id="GO:0042910">
    <property type="term" value="F:xenobiotic transmembrane transporter activity"/>
    <property type="evidence" value="ECO:0007669"/>
    <property type="project" value="TreeGrafter"/>
</dbReference>
<evidence type="ECO:0000313" key="9">
    <source>
        <dbReference type="Proteomes" id="UP000272703"/>
    </source>
</evidence>
<feature type="transmembrane region" description="Helical" evidence="5">
    <location>
        <begin position="467"/>
        <end position="494"/>
    </location>
</feature>
<dbReference type="PANTHER" id="PTHR32063:SF30">
    <property type="entry name" value="ACRB_ACRD_ACRF FAMILY PROTEIN"/>
    <property type="match status" value="1"/>
</dbReference>
<feature type="transmembrane region" description="Helical" evidence="5">
    <location>
        <begin position="884"/>
        <end position="904"/>
    </location>
</feature>
<dbReference type="Proteomes" id="UP000272703">
    <property type="component" value="Unassembled WGS sequence"/>
</dbReference>
<evidence type="ECO:0000256" key="2">
    <source>
        <dbReference type="ARBA" id="ARBA00022692"/>
    </source>
</evidence>
<feature type="transmembrane region" description="Helical" evidence="5">
    <location>
        <begin position="1103"/>
        <end position="1126"/>
    </location>
</feature>
<dbReference type="Gene3D" id="3.30.70.1440">
    <property type="entry name" value="Multidrug efflux transporter AcrB pore domain"/>
    <property type="match status" value="1"/>
</dbReference>
<dbReference type="EMBL" id="RBUN01000608">
    <property type="protein sequence ID" value="RMV08687.1"/>
    <property type="molecule type" value="Genomic_DNA"/>
</dbReference>
<dbReference type="InterPro" id="IPR001036">
    <property type="entry name" value="Acrflvin-R"/>
</dbReference>
<sequence length="1135" mass="121469">MSGRGSVSAWCIDHPVATLLLTFALVLLGVIAFPRLPIAPLPEAEFPTIQVTAQLPGASPETMASSVATPLEVQFSAIPGMTQMTSSSALGSTNLTLQFTLNKSIDTAAQEVQAAINTAAGRLPADLPSLPTWRKVNPADSPVLILSVSSSLIPGTELSDATETILARQLSQIEGVGQVYITGQQRPAIRVQAAPEKLAALGLTLADIRQAVQQTSLNLAKGALYGKDSISTLSSNDQLFKPQDYTQLIVSYKNGAPVQLKDVARVVAGSENAYVKAWSGDQQGVNIAIFRQPGANIVDTVDRIQRELPRLQEMLPASVDVSVLNDRTRTIRASLHEVELTLLIAVLLVVAVMALFLRQLSATLIVSAVLGVSLIASFAMMYLFGFSLNNLTLVAIVVAVGFVVDDAIVVVENIHRHLEAGQGMREAAIKGSGEIGFTVVSISFSLVAAFIPLLFMGGVVGRLFKEFALTATATILISVVVSLTLAPTLAALFMRAPTHNPHQKPGFGERLLASYERGLRKALAHQRLMLGVFGLTLALAVVGYILIPKGFFPVQDTAFALGTTEAAADISYPDMVEKHLQLAKIVGADPAVLAFSHSVGVSGSNQTIANGRFWISLKPRSERDVSVSEFIDRLRPKLAKVPGIVLYLRAGQDINLSSGPSRSQYQYVLKSNDGELLNTWTQRLTEKLRSNPAFRDMSNDLQLGGSVTHIDIDRSAAARFGLTTADVDQALYDAFGQRQISEYQTEVNQYKVILELDAQQRGKAESLAYFYLRSPLTNEMVPLSALAKVSAPRMGPLSISHDGMFPAANLSFNLASGVALGDAVSMLDQAKKEIGMPASIIGSFQGAAQAFQSSLANQPWLILAALVAVYIILGVLYESFVHPLTIISTLPSAGIGALLLLWMMGQDFSIMALIGIVLLIGIVKKNGILLVDFALQAQREQGLSPQEAIYEACITRFRPIIMTTLAALLGALPLIGPMFQGPPLGIGMLTAGIVLAIMITPFITSVMQEVFRTVPVALKESAYALGGTTWEVVWDIVLPYTRSAVVGGVFLGLGRALGETMAVTFVLGNAHQFSASLMMPSSSIASVIANEFNEAYTDLHRSALIALGFLLFVVTFIVLALARLMLSRLSRKEGL</sequence>